<dbReference type="Proteomes" id="UP000054270">
    <property type="component" value="Unassembled WGS sequence"/>
</dbReference>
<reference evidence="3" key="1">
    <citation type="submission" date="2014-04" db="EMBL/GenBank/DDBJ databases">
        <title>Evolutionary Origins and Diversification of the Mycorrhizal Mutualists.</title>
        <authorList>
            <consortium name="DOE Joint Genome Institute"/>
            <consortium name="Mycorrhizal Genomics Consortium"/>
            <person name="Kohler A."/>
            <person name="Kuo A."/>
            <person name="Nagy L.G."/>
            <person name="Floudas D."/>
            <person name="Copeland A."/>
            <person name="Barry K.W."/>
            <person name="Cichocki N."/>
            <person name="Veneault-Fourrey C."/>
            <person name="LaButti K."/>
            <person name="Lindquist E.A."/>
            <person name="Lipzen A."/>
            <person name="Lundell T."/>
            <person name="Morin E."/>
            <person name="Murat C."/>
            <person name="Riley R."/>
            <person name="Ohm R."/>
            <person name="Sun H."/>
            <person name="Tunlid A."/>
            <person name="Henrissat B."/>
            <person name="Grigoriev I.V."/>
            <person name="Hibbett D.S."/>
            <person name="Martin F."/>
        </authorList>
    </citation>
    <scope>NUCLEOTIDE SEQUENCE [LARGE SCALE GENOMIC DNA]</scope>
    <source>
        <strain evidence="3">FD-334 SS-4</strain>
    </source>
</reference>
<feature type="transmembrane region" description="Helical" evidence="1">
    <location>
        <begin position="22"/>
        <end position="41"/>
    </location>
</feature>
<name>A0A0D2PSU9_HYPSF</name>
<organism evidence="2 3">
    <name type="scientific">Hypholoma sublateritium (strain FD-334 SS-4)</name>
    <dbReference type="NCBI Taxonomy" id="945553"/>
    <lineage>
        <taxon>Eukaryota</taxon>
        <taxon>Fungi</taxon>
        <taxon>Dikarya</taxon>
        <taxon>Basidiomycota</taxon>
        <taxon>Agaricomycotina</taxon>
        <taxon>Agaricomycetes</taxon>
        <taxon>Agaricomycetidae</taxon>
        <taxon>Agaricales</taxon>
        <taxon>Agaricineae</taxon>
        <taxon>Strophariaceae</taxon>
        <taxon>Hypholoma</taxon>
    </lineage>
</organism>
<keyword evidence="1" id="KW-0812">Transmembrane</keyword>
<evidence type="ECO:0000313" key="3">
    <source>
        <dbReference type="Proteomes" id="UP000054270"/>
    </source>
</evidence>
<keyword evidence="1" id="KW-0472">Membrane</keyword>
<gene>
    <name evidence="2" type="ORF">HYPSUDRAFT_66794</name>
</gene>
<sequence>MYIPAALLSWRATRHSWRLTELWISFATPSPAVLVFLLLSIESGFHRILIHAALWPPSSRV</sequence>
<evidence type="ECO:0000313" key="2">
    <source>
        <dbReference type="EMBL" id="KJA22825.1"/>
    </source>
</evidence>
<accession>A0A0D2PSU9</accession>
<protein>
    <submittedName>
        <fullName evidence="2">Uncharacterized protein</fullName>
    </submittedName>
</protein>
<keyword evidence="1" id="KW-1133">Transmembrane helix</keyword>
<dbReference type="AlphaFoldDB" id="A0A0D2PSU9"/>
<keyword evidence="3" id="KW-1185">Reference proteome</keyword>
<proteinExistence type="predicted"/>
<evidence type="ECO:0000256" key="1">
    <source>
        <dbReference type="SAM" id="Phobius"/>
    </source>
</evidence>
<dbReference type="EMBL" id="KN817547">
    <property type="protein sequence ID" value="KJA22825.1"/>
    <property type="molecule type" value="Genomic_DNA"/>
</dbReference>